<evidence type="ECO:0000256" key="5">
    <source>
        <dbReference type="ARBA" id="ARBA00022801"/>
    </source>
</evidence>
<evidence type="ECO:0000256" key="9">
    <source>
        <dbReference type="ARBA" id="ARBA00067190"/>
    </source>
</evidence>
<accession>A0A7S9PVR8</accession>
<dbReference type="OrthoDB" id="26523at2759"/>
<dbReference type="PANTHER" id="PTHR10828">
    <property type="entry name" value="M-PHASE INDUCER PHOSPHATASE DUAL SPECIFICITY PHOSPHATASE CDC25"/>
    <property type="match status" value="1"/>
</dbReference>
<evidence type="ECO:0000256" key="4">
    <source>
        <dbReference type="ARBA" id="ARBA00022776"/>
    </source>
</evidence>
<sequence length="568" mass="62953">MEASSPLAALHRPLPAAAWGNRDLFRPRPHSHYSSSSSSMTSVSLREQIHKNTADYFSIKDVRGSSPAASLAADLSQNFRLDNEASPHFPTPRRALFTANMMGGMDSRHFVTTPPLPSSSPAPAVEYMELSPLPHKTPFFAQVEIESPTPGSTPSDDQDMVLDSPAPITRQTSYESTKSFFLADRRIAAPRRPSLSRMKVLSSGSLPAKAQSDTHNALPPFRFGADSCMAQTSSNLTLGECFESASPPQERRPLSSNIPCAPMALPPRRPLFTGLGNGAVGARFGSPMNGHVRRQSNNPFLRNRKQVRRSLSMFEHPADIMKPKGDAEDAPSSALKAVMDIEEVHEPALPHFLLDDPTDSIPRIAKETLLDILDGKFSERFDQKMVIDCRFEYEYDGGHIEGAVNHNDKELLATQLFETPIAGRTLLIFHCEYSAHRAPLMARHVRSYDRTVNAESYPNLTYPEVYILDGGYSGFFAEHRGRCYPPEYVEMSDEKHQRTCEREMGRLKARKGLGRSQTFAFGQREPCIQDSPTAPGRPGSRNSPPSLSMLAQSPIPGDRSHTRRMASY</sequence>
<dbReference type="CDD" id="cd01530">
    <property type="entry name" value="Cdc25"/>
    <property type="match status" value="1"/>
</dbReference>
<keyword evidence="14" id="KW-1185">Reference proteome</keyword>
<comment type="function">
    <text evidence="10">Tyrosine protein phosphatase which functions as a dosage-dependent inducer of mitotic progression.</text>
</comment>
<dbReference type="PRINTS" id="PR00716">
    <property type="entry name" value="MPIPHPHTASE"/>
</dbReference>
<evidence type="ECO:0000256" key="10">
    <source>
        <dbReference type="RuleBase" id="RU368028"/>
    </source>
</evidence>
<dbReference type="GO" id="GO:0000086">
    <property type="term" value="P:G2/M transition of mitotic cell cycle"/>
    <property type="evidence" value="ECO:0007669"/>
    <property type="project" value="TreeGrafter"/>
</dbReference>
<gene>
    <name evidence="13" type="ORF">C2857_004347</name>
</gene>
<dbReference type="GO" id="GO:0110032">
    <property type="term" value="P:positive regulation of G2/MI transition of meiotic cell cycle"/>
    <property type="evidence" value="ECO:0007669"/>
    <property type="project" value="TreeGrafter"/>
</dbReference>
<evidence type="ECO:0000256" key="11">
    <source>
        <dbReference type="SAM" id="MobiDB-lite"/>
    </source>
</evidence>
<evidence type="ECO:0000256" key="2">
    <source>
        <dbReference type="ARBA" id="ARBA00013064"/>
    </source>
</evidence>
<protein>
    <recommendedName>
        <fullName evidence="9 10">M-phase inducer phosphatase</fullName>
        <ecNumber evidence="2 10">3.1.3.48</ecNumber>
    </recommendedName>
</protein>
<comment type="similarity">
    <text evidence="1 10">Belongs to the MPI phosphatase family.</text>
</comment>
<reference evidence="13 14" key="1">
    <citation type="journal article" date="2018" name="PLoS Genet.">
        <title>Repeat elements organise 3D genome structure and mediate transcription in the filamentous fungus Epichloe festucae.</title>
        <authorList>
            <person name="Winter D.J."/>
            <person name="Ganley A.R.D."/>
            <person name="Young C.A."/>
            <person name="Liachko I."/>
            <person name="Schardl C.L."/>
            <person name="Dupont P.Y."/>
            <person name="Berry D."/>
            <person name="Ram A."/>
            <person name="Scott B."/>
            <person name="Cox M.P."/>
        </authorList>
    </citation>
    <scope>NUCLEOTIDE SEQUENCE [LARGE SCALE GENOMIC DNA]</scope>
    <source>
        <strain evidence="13 14">Fl1</strain>
    </source>
</reference>
<dbReference type="FunFam" id="3.40.250.10:FF:000021">
    <property type="entry name" value="M-phase inducer phosphatase cdc-25.2"/>
    <property type="match status" value="1"/>
</dbReference>
<name>A0A7S9PVR8_EPIFF</name>
<comment type="catalytic activity">
    <reaction evidence="8 10">
        <text>O-phospho-L-tyrosyl-[protein] + H2O = L-tyrosyl-[protein] + phosphate</text>
        <dbReference type="Rhea" id="RHEA:10684"/>
        <dbReference type="Rhea" id="RHEA-COMP:10136"/>
        <dbReference type="Rhea" id="RHEA-COMP:20101"/>
        <dbReference type="ChEBI" id="CHEBI:15377"/>
        <dbReference type="ChEBI" id="CHEBI:43474"/>
        <dbReference type="ChEBI" id="CHEBI:46858"/>
        <dbReference type="ChEBI" id="CHEBI:61978"/>
        <dbReference type="EC" id="3.1.3.48"/>
    </reaction>
</comment>
<dbReference type="SMART" id="SM00450">
    <property type="entry name" value="RHOD"/>
    <property type="match status" value="1"/>
</dbReference>
<dbReference type="PROSITE" id="PS50206">
    <property type="entry name" value="RHODANESE_3"/>
    <property type="match status" value="1"/>
</dbReference>
<keyword evidence="6 10" id="KW-0904">Protein phosphatase</keyword>
<dbReference type="Gene3D" id="3.40.250.10">
    <property type="entry name" value="Rhodanese-like domain"/>
    <property type="match status" value="1"/>
</dbReference>
<evidence type="ECO:0000313" key="13">
    <source>
        <dbReference type="EMBL" id="QPH00588.1"/>
    </source>
</evidence>
<keyword evidence="7 10" id="KW-0131">Cell cycle</keyword>
<dbReference type="SUPFAM" id="SSF52821">
    <property type="entry name" value="Rhodanese/Cell cycle control phosphatase"/>
    <property type="match status" value="1"/>
</dbReference>
<dbReference type="EMBL" id="CP031387">
    <property type="protein sequence ID" value="QPH00588.1"/>
    <property type="molecule type" value="Genomic_DNA"/>
</dbReference>
<dbReference type="PANTHER" id="PTHR10828:SF17">
    <property type="entry name" value="PROTEIN-TYROSINE-PHOSPHATASE"/>
    <property type="match status" value="1"/>
</dbReference>
<feature type="region of interest" description="Disordered" evidence="11">
    <location>
        <begin position="521"/>
        <end position="568"/>
    </location>
</feature>
<keyword evidence="3 10" id="KW-0132">Cell division</keyword>
<dbReference type="GO" id="GO:0005737">
    <property type="term" value="C:cytoplasm"/>
    <property type="evidence" value="ECO:0007669"/>
    <property type="project" value="TreeGrafter"/>
</dbReference>
<evidence type="ECO:0000256" key="8">
    <source>
        <dbReference type="ARBA" id="ARBA00051722"/>
    </source>
</evidence>
<dbReference type="AlphaFoldDB" id="A0A7S9PVR8"/>
<dbReference type="InterPro" id="IPR001763">
    <property type="entry name" value="Rhodanese-like_dom"/>
</dbReference>
<dbReference type="Pfam" id="PF00581">
    <property type="entry name" value="Rhodanese"/>
    <property type="match status" value="1"/>
</dbReference>
<evidence type="ECO:0000256" key="1">
    <source>
        <dbReference type="ARBA" id="ARBA00011065"/>
    </source>
</evidence>
<proteinExistence type="inferred from homology"/>
<feature type="compositionally biased region" description="Low complexity" evidence="11">
    <location>
        <begin position="536"/>
        <end position="548"/>
    </location>
</feature>
<dbReference type="GO" id="GO:0004725">
    <property type="term" value="F:protein tyrosine phosphatase activity"/>
    <property type="evidence" value="ECO:0007669"/>
    <property type="project" value="UniProtKB-UniRule"/>
</dbReference>
<evidence type="ECO:0000259" key="12">
    <source>
        <dbReference type="PROSITE" id="PS50206"/>
    </source>
</evidence>
<dbReference type="GO" id="GO:0051301">
    <property type="term" value="P:cell division"/>
    <property type="evidence" value="ECO:0007669"/>
    <property type="project" value="UniProtKB-UniRule"/>
</dbReference>
<feature type="domain" description="Rhodanese" evidence="12">
    <location>
        <begin position="380"/>
        <end position="484"/>
    </location>
</feature>
<keyword evidence="5 10" id="KW-0378">Hydrolase</keyword>
<evidence type="ECO:0000256" key="6">
    <source>
        <dbReference type="ARBA" id="ARBA00022912"/>
    </source>
</evidence>
<dbReference type="Proteomes" id="UP000594364">
    <property type="component" value="Chromosome 3"/>
</dbReference>
<dbReference type="EC" id="3.1.3.48" evidence="2 10"/>
<organism evidence="13 14">
    <name type="scientific">Epichloe festucae (strain Fl1)</name>
    <dbReference type="NCBI Taxonomy" id="877507"/>
    <lineage>
        <taxon>Eukaryota</taxon>
        <taxon>Fungi</taxon>
        <taxon>Dikarya</taxon>
        <taxon>Ascomycota</taxon>
        <taxon>Pezizomycotina</taxon>
        <taxon>Sordariomycetes</taxon>
        <taxon>Hypocreomycetidae</taxon>
        <taxon>Hypocreales</taxon>
        <taxon>Clavicipitaceae</taxon>
        <taxon>Epichloe</taxon>
    </lineage>
</organism>
<dbReference type="GO" id="GO:0010971">
    <property type="term" value="P:positive regulation of G2/M transition of mitotic cell cycle"/>
    <property type="evidence" value="ECO:0007669"/>
    <property type="project" value="TreeGrafter"/>
</dbReference>
<evidence type="ECO:0000313" key="14">
    <source>
        <dbReference type="Proteomes" id="UP000594364"/>
    </source>
</evidence>
<keyword evidence="4 10" id="KW-0498">Mitosis</keyword>
<dbReference type="InterPro" id="IPR036873">
    <property type="entry name" value="Rhodanese-like_dom_sf"/>
</dbReference>
<evidence type="ECO:0000256" key="3">
    <source>
        <dbReference type="ARBA" id="ARBA00022618"/>
    </source>
</evidence>
<dbReference type="InterPro" id="IPR000751">
    <property type="entry name" value="MPI_Phosphatase"/>
</dbReference>
<evidence type="ECO:0000256" key="7">
    <source>
        <dbReference type="ARBA" id="ARBA00023306"/>
    </source>
</evidence>
<dbReference type="GO" id="GO:0005634">
    <property type="term" value="C:nucleus"/>
    <property type="evidence" value="ECO:0007669"/>
    <property type="project" value="TreeGrafter"/>
</dbReference>